<dbReference type="PANTHER" id="PTHR46483">
    <property type="entry name" value="PHOSPHOLIPASE A1 PLIP2, CHLOROPLASTIC"/>
    <property type="match status" value="1"/>
</dbReference>
<dbReference type="SUPFAM" id="SSF53474">
    <property type="entry name" value="alpha/beta-Hydrolases"/>
    <property type="match status" value="1"/>
</dbReference>
<dbReference type="AlphaFoldDB" id="A0A5B6WHW3"/>
<dbReference type="PANTHER" id="PTHR46483:SF1">
    <property type="entry name" value="PHOSPHOLIPASE A1 PLIP1, CHLOROPLASTIC"/>
    <property type="match status" value="1"/>
</dbReference>
<protein>
    <submittedName>
        <fullName evidence="3">Alpha/beta-Hydrolases superfamily protein</fullName>
    </submittedName>
</protein>
<accession>A0A5B6WHW3</accession>
<dbReference type="GO" id="GO:0008970">
    <property type="term" value="F:phospholipase A1 activity"/>
    <property type="evidence" value="ECO:0007669"/>
    <property type="project" value="InterPro"/>
</dbReference>
<dbReference type="EMBL" id="SMMG02000003">
    <property type="protein sequence ID" value="KAA3481379.1"/>
    <property type="molecule type" value="Genomic_DNA"/>
</dbReference>
<keyword evidence="1 3" id="KW-0378">Hydrolase</keyword>
<evidence type="ECO:0000259" key="2">
    <source>
        <dbReference type="Pfam" id="PF01764"/>
    </source>
</evidence>
<dbReference type="InterPro" id="IPR043367">
    <property type="entry name" value="PLIP1/2/3"/>
</dbReference>
<proteinExistence type="predicted"/>
<organism evidence="3 4">
    <name type="scientific">Gossypium australe</name>
    <dbReference type="NCBI Taxonomy" id="47621"/>
    <lineage>
        <taxon>Eukaryota</taxon>
        <taxon>Viridiplantae</taxon>
        <taxon>Streptophyta</taxon>
        <taxon>Embryophyta</taxon>
        <taxon>Tracheophyta</taxon>
        <taxon>Spermatophyta</taxon>
        <taxon>Magnoliopsida</taxon>
        <taxon>eudicotyledons</taxon>
        <taxon>Gunneridae</taxon>
        <taxon>Pentapetalae</taxon>
        <taxon>rosids</taxon>
        <taxon>malvids</taxon>
        <taxon>Malvales</taxon>
        <taxon>Malvaceae</taxon>
        <taxon>Malvoideae</taxon>
        <taxon>Gossypium</taxon>
    </lineage>
</organism>
<reference evidence="4" key="1">
    <citation type="journal article" date="2019" name="Plant Biotechnol. J.">
        <title>Genome sequencing of the Australian wild diploid species Gossypium australe highlights disease resistance and delayed gland morphogenesis.</title>
        <authorList>
            <person name="Cai Y."/>
            <person name="Cai X."/>
            <person name="Wang Q."/>
            <person name="Wang P."/>
            <person name="Zhang Y."/>
            <person name="Cai C."/>
            <person name="Xu Y."/>
            <person name="Wang K."/>
            <person name="Zhou Z."/>
            <person name="Wang C."/>
            <person name="Geng S."/>
            <person name="Li B."/>
            <person name="Dong Q."/>
            <person name="Hou Y."/>
            <person name="Wang H."/>
            <person name="Ai P."/>
            <person name="Liu Z."/>
            <person name="Yi F."/>
            <person name="Sun M."/>
            <person name="An G."/>
            <person name="Cheng J."/>
            <person name="Zhang Y."/>
            <person name="Shi Q."/>
            <person name="Xie Y."/>
            <person name="Shi X."/>
            <person name="Chang Y."/>
            <person name="Huang F."/>
            <person name="Chen Y."/>
            <person name="Hong S."/>
            <person name="Mi L."/>
            <person name="Sun Q."/>
            <person name="Zhang L."/>
            <person name="Zhou B."/>
            <person name="Peng R."/>
            <person name="Zhang X."/>
            <person name="Liu F."/>
        </authorList>
    </citation>
    <scope>NUCLEOTIDE SEQUENCE [LARGE SCALE GENOMIC DNA]</scope>
    <source>
        <strain evidence="4">cv. PA1801</strain>
    </source>
</reference>
<name>A0A5B6WHW3_9ROSI</name>
<evidence type="ECO:0000256" key="1">
    <source>
        <dbReference type="ARBA" id="ARBA00022801"/>
    </source>
</evidence>
<evidence type="ECO:0000313" key="3">
    <source>
        <dbReference type="EMBL" id="KAA3481379.1"/>
    </source>
</evidence>
<dbReference type="Gene3D" id="3.40.50.1820">
    <property type="entry name" value="alpha/beta hydrolase"/>
    <property type="match status" value="1"/>
</dbReference>
<evidence type="ECO:0000313" key="4">
    <source>
        <dbReference type="Proteomes" id="UP000325315"/>
    </source>
</evidence>
<dbReference type="InterPro" id="IPR002921">
    <property type="entry name" value="Fungal_lipase-type"/>
</dbReference>
<sequence length="435" mass="49321">MSIYGKLQQEDGEEMIGPRRNMIQTMAFITIPRPLSLLASSTKDSWSSASVHCSYSKKSSRFSTNSQGLNRDCKTIFWNFGSFHRQYLSQLTAMMMTFKDDGRDGSEAKYDRESFSKLPFQVPISEMKFLSKLAFLCNIAYVIPKIEGIYLRRYYGLYLIASSLETKAEATSSTKAKLEEFGSEKAMDSERIHSSKDQLLSMAAHQSFHSSLFEWIICDNPMRHTRIFVISDVFVHKGMYEAAKVIHEKVIPHVVDFLPTHGEHARFQFTGHSLGGSIAVLVSLMLLIRNVVRWSVVEPVVTFGSPFVLCGGRKLLDELMLADAQIYNVIMHRDIVPRGFSCNIPGFLISILKLFKRSLHSHPCLNENHDDGVAMVKCGGDVEERGTFLMSWWWLDENMVVGGCTLVANSKNMVVEGGGKREKSEMKNKWEFRSV</sequence>
<dbReference type="InterPro" id="IPR029058">
    <property type="entry name" value="AB_hydrolase_fold"/>
</dbReference>
<feature type="domain" description="Fungal lipase-type" evidence="2">
    <location>
        <begin position="222"/>
        <end position="342"/>
    </location>
</feature>
<comment type="caution">
    <text evidence="3">The sequence shown here is derived from an EMBL/GenBank/DDBJ whole genome shotgun (WGS) entry which is preliminary data.</text>
</comment>
<dbReference type="GO" id="GO:0006629">
    <property type="term" value="P:lipid metabolic process"/>
    <property type="evidence" value="ECO:0007669"/>
    <property type="project" value="InterPro"/>
</dbReference>
<dbReference type="CDD" id="cd00519">
    <property type="entry name" value="Lipase_3"/>
    <property type="match status" value="1"/>
</dbReference>
<dbReference type="Proteomes" id="UP000325315">
    <property type="component" value="Unassembled WGS sequence"/>
</dbReference>
<dbReference type="Pfam" id="PF01764">
    <property type="entry name" value="Lipase_3"/>
    <property type="match status" value="1"/>
</dbReference>
<keyword evidence="4" id="KW-1185">Reference proteome</keyword>
<gene>
    <name evidence="3" type="ORF">EPI10_021750</name>
</gene>
<dbReference type="OrthoDB" id="438440at2759"/>